<dbReference type="Pfam" id="PF03227">
    <property type="entry name" value="GILT"/>
    <property type="match status" value="1"/>
</dbReference>
<evidence type="ECO:0008006" key="10">
    <source>
        <dbReference type="Google" id="ProtNLM"/>
    </source>
</evidence>
<reference evidence="8 9" key="1">
    <citation type="submission" date="2017-03" db="EMBL/GenBank/DDBJ databases">
        <title>Genomes of endolithic fungi from Antarctica.</title>
        <authorList>
            <person name="Coleine C."/>
            <person name="Masonjones S."/>
            <person name="Stajich J.E."/>
        </authorList>
    </citation>
    <scope>NUCLEOTIDE SEQUENCE [LARGE SCALE GENOMIC DNA]</scope>
    <source>
        <strain evidence="8 9">CCFEE 6315</strain>
    </source>
</reference>
<keyword evidence="4" id="KW-0732">Signal</keyword>
<sequence length="283" mass="31544">MAAMDTEKQPLLTQSRNDSEAEAQEPSLAELQRNVFKAQREYMKAWSRTTSGTWHRRIMYGVTALLLLFAVFCVGVIVQDSLDDDFPPTFTGRVPLEAHIMSKCPDARDCLHDMILPAMQNVSHKVDFQLSYIGNVTDHDDGVLCKHGQQECLGNIIELCAAKLYPNPKMYLGFTMCLSRHFEDIPDRDLVEDCALEHGISMEELNDCTVNENGALSVDMLKQSFNRSAGAGVTKSCTVRLNGKVRCIRDGGEWKDCDGGSSAIDLVADINAESKKLWQQYVG</sequence>
<name>A0A4U0UGK7_9PEZI</name>
<accession>A0A4U0UGK7</accession>
<evidence type="ECO:0000256" key="6">
    <source>
        <dbReference type="SAM" id="MobiDB-lite"/>
    </source>
</evidence>
<evidence type="ECO:0000256" key="7">
    <source>
        <dbReference type="SAM" id="Phobius"/>
    </source>
</evidence>
<proteinExistence type="inferred from homology"/>
<keyword evidence="9" id="KW-1185">Reference proteome</keyword>
<dbReference type="EMBL" id="NAJL01000002">
    <property type="protein sequence ID" value="TKA33615.1"/>
    <property type="molecule type" value="Genomic_DNA"/>
</dbReference>
<keyword evidence="3" id="KW-0964">Secreted</keyword>
<dbReference type="PANTHER" id="PTHR13234">
    <property type="entry name" value="GAMMA-INTERFERON INDUCIBLE LYSOSOMAL THIOL REDUCTASE GILT"/>
    <property type="match status" value="1"/>
</dbReference>
<gene>
    <name evidence="8" type="ORF">B0A50_00451</name>
</gene>
<dbReference type="PANTHER" id="PTHR13234:SF8">
    <property type="entry name" value="GAMMA-INTERFERON-INDUCIBLE LYSOSOMAL THIOL REDUCTASE"/>
    <property type="match status" value="1"/>
</dbReference>
<evidence type="ECO:0000256" key="4">
    <source>
        <dbReference type="ARBA" id="ARBA00022729"/>
    </source>
</evidence>
<keyword evidence="5" id="KW-0325">Glycoprotein</keyword>
<dbReference type="InterPro" id="IPR004911">
    <property type="entry name" value="Interferon-induced_GILT"/>
</dbReference>
<comment type="similarity">
    <text evidence="2">Belongs to the GILT family.</text>
</comment>
<dbReference type="GO" id="GO:0016671">
    <property type="term" value="F:oxidoreductase activity, acting on a sulfur group of donors, disulfide as acceptor"/>
    <property type="evidence" value="ECO:0007669"/>
    <property type="project" value="InterPro"/>
</dbReference>
<evidence type="ECO:0000256" key="1">
    <source>
        <dbReference type="ARBA" id="ARBA00004613"/>
    </source>
</evidence>
<dbReference type="GO" id="GO:0005576">
    <property type="term" value="C:extracellular region"/>
    <property type="evidence" value="ECO:0007669"/>
    <property type="project" value="UniProtKB-SubCell"/>
</dbReference>
<dbReference type="Proteomes" id="UP000308549">
    <property type="component" value="Unassembled WGS sequence"/>
</dbReference>
<keyword evidence="7" id="KW-1133">Transmembrane helix</keyword>
<keyword evidence="7" id="KW-0472">Membrane</keyword>
<evidence type="ECO:0000313" key="9">
    <source>
        <dbReference type="Proteomes" id="UP000308549"/>
    </source>
</evidence>
<evidence type="ECO:0000256" key="3">
    <source>
        <dbReference type="ARBA" id="ARBA00022525"/>
    </source>
</evidence>
<dbReference type="OrthoDB" id="958254at2759"/>
<feature type="region of interest" description="Disordered" evidence="6">
    <location>
        <begin position="1"/>
        <end position="26"/>
    </location>
</feature>
<keyword evidence="7" id="KW-0812">Transmembrane</keyword>
<organism evidence="8 9">
    <name type="scientific">Salinomyces thailandicus</name>
    <dbReference type="NCBI Taxonomy" id="706561"/>
    <lineage>
        <taxon>Eukaryota</taxon>
        <taxon>Fungi</taxon>
        <taxon>Dikarya</taxon>
        <taxon>Ascomycota</taxon>
        <taxon>Pezizomycotina</taxon>
        <taxon>Dothideomycetes</taxon>
        <taxon>Dothideomycetidae</taxon>
        <taxon>Mycosphaerellales</taxon>
        <taxon>Teratosphaeriaceae</taxon>
        <taxon>Salinomyces</taxon>
    </lineage>
</organism>
<evidence type="ECO:0000256" key="5">
    <source>
        <dbReference type="ARBA" id="ARBA00023180"/>
    </source>
</evidence>
<protein>
    <recommendedName>
        <fullName evidence="10">Gamma interferon inducible lysosomal thiol reductase</fullName>
    </recommendedName>
</protein>
<dbReference type="AlphaFoldDB" id="A0A4U0UGK7"/>
<evidence type="ECO:0000313" key="8">
    <source>
        <dbReference type="EMBL" id="TKA33615.1"/>
    </source>
</evidence>
<comment type="subcellular location">
    <subcellularLocation>
        <location evidence="1">Secreted</location>
    </subcellularLocation>
</comment>
<feature type="transmembrane region" description="Helical" evidence="7">
    <location>
        <begin position="58"/>
        <end position="78"/>
    </location>
</feature>
<comment type="caution">
    <text evidence="8">The sequence shown here is derived from an EMBL/GenBank/DDBJ whole genome shotgun (WGS) entry which is preliminary data.</text>
</comment>
<evidence type="ECO:0000256" key="2">
    <source>
        <dbReference type="ARBA" id="ARBA00005679"/>
    </source>
</evidence>